<evidence type="ECO:0000256" key="1">
    <source>
        <dbReference type="ARBA" id="ARBA00007447"/>
    </source>
</evidence>
<feature type="chain" id="PRO_5013943378" description="Peptidase A1 domain-containing protein" evidence="3">
    <location>
        <begin position="27"/>
        <end position="470"/>
    </location>
</feature>
<comment type="similarity">
    <text evidence="1">Belongs to the peptidase A1 family.</text>
</comment>
<dbReference type="InterPro" id="IPR034164">
    <property type="entry name" value="Pepsin-like_dom"/>
</dbReference>
<sequence length="470" mass="48991">MLGSSSLRSLTPYCVLLSLAVPTVLSASWRRSSSSSGEIALPFSRRDTIGVAIGVEHSGDGAYFVFTTVGQSSMSLSIATDLGDFVAISAGCQTVSCKHFHSTLYNASAVFLPLTNSTVSLFYNDEAAPGLIGQELVVIGGLSVTDQTLAAISSFNESNLFNGTAGILGLGFPIQSSTANLGTSPYVRSGTSLSRYLPPHGAGLVAARSSDSSASSNTSASDVLAQLYAHGPIITTLSSYGHISEPIFSLTFNPNVSHAGTNESGQLTIGTFPTGVDNSSLTWAPVRLYDIGLNGSVPLHWEVEIDAVFLDGNLLPGSSLVPKVTATVDTTATATGGPKDAVDTILAAISSTPPACNGSHTLSFQIGGKLFSIAPQDLVTPTRRGCAVNVETIDSLSSNSTLYSWRLGAPFLRSNLVAFHYGNLTHPSIEPPRMGFMRSNDARSTRTGVGVAHCGWLAMVLVGVGMILWF</sequence>
<dbReference type="SUPFAM" id="SSF50630">
    <property type="entry name" value="Acid proteases"/>
    <property type="match status" value="1"/>
</dbReference>
<evidence type="ECO:0000256" key="2">
    <source>
        <dbReference type="SAM" id="Phobius"/>
    </source>
</evidence>
<keyword evidence="3" id="KW-0732">Signal</keyword>
<dbReference type="GO" id="GO:0006508">
    <property type="term" value="P:proteolysis"/>
    <property type="evidence" value="ECO:0007669"/>
    <property type="project" value="InterPro"/>
</dbReference>
<dbReference type="Gene3D" id="2.40.70.10">
    <property type="entry name" value="Acid Proteases"/>
    <property type="match status" value="2"/>
</dbReference>
<dbReference type="PROSITE" id="PS51767">
    <property type="entry name" value="PEPTIDASE_A1"/>
    <property type="match status" value="1"/>
</dbReference>
<feature type="domain" description="Peptidase A1" evidence="4">
    <location>
        <begin position="63"/>
        <end position="437"/>
    </location>
</feature>
<dbReference type="EMBL" id="AYKW01000068">
    <property type="protein sequence ID" value="PIL23219.1"/>
    <property type="molecule type" value="Genomic_DNA"/>
</dbReference>
<dbReference type="InterPro" id="IPR001461">
    <property type="entry name" value="Aspartic_peptidase_A1"/>
</dbReference>
<dbReference type="GO" id="GO:0004190">
    <property type="term" value="F:aspartic-type endopeptidase activity"/>
    <property type="evidence" value="ECO:0007669"/>
    <property type="project" value="InterPro"/>
</dbReference>
<feature type="transmembrane region" description="Helical" evidence="2">
    <location>
        <begin position="448"/>
        <end position="469"/>
    </location>
</feature>
<dbReference type="Pfam" id="PF00026">
    <property type="entry name" value="Asp"/>
    <property type="match status" value="2"/>
</dbReference>
<evidence type="ECO:0000259" key="4">
    <source>
        <dbReference type="PROSITE" id="PS51767"/>
    </source>
</evidence>
<keyword evidence="2" id="KW-1133">Transmembrane helix</keyword>
<evidence type="ECO:0000313" key="6">
    <source>
        <dbReference type="Proteomes" id="UP000230002"/>
    </source>
</evidence>
<protein>
    <recommendedName>
        <fullName evidence="4">Peptidase A1 domain-containing protein</fullName>
    </recommendedName>
</protein>
<organism evidence="5 6">
    <name type="scientific">Ganoderma sinense ZZ0214-1</name>
    <dbReference type="NCBI Taxonomy" id="1077348"/>
    <lineage>
        <taxon>Eukaryota</taxon>
        <taxon>Fungi</taxon>
        <taxon>Dikarya</taxon>
        <taxon>Basidiomycota</taxon>
        <taxon>Agaricomycotina</taxon>
        <taxon>Agaricomycetes</taxon>
        <taxon>Polyporales</taxon>
        <taxon>Polyporaceae</taxon>
        <taxon>Ganoderma</taxon>
    </lineage>
</organism>
<dbReference type="InterPro" id="IPR021109">
    <property type="entry name" value="Peptidase_aspartic_dom_sf"/>
</dbReference>
<keyword evidence="2" id="KW-0812">Transmembrane</keyword>
<dbReference type="Proteomes" id="UP000230002">
    <property type="component" value="Unassembled WGS sequence"/>
</dbReference>
<dbReference type="STRING" id="1077348.A0A2G8RNY4"/>
<name>A0A2G8RNY4_9APHY</name>
<evidence type="ECO:0000256" key="3">
    <source>
        <dbReference type="SAM" id="SignalP"/>
    </source>
</evidence>
<dbReference type="PANTHER" id="PTHR47966:SF51">
    <property type="entry name" value="BETA-SITE APP-CLEAVING ENZYME, ISOFORM A-RELATED"/>
    <property type="match status" value="1"/>
</dbReference>
<dbReference type="PANTHER" id="PTHR47966">
    <property type="entry name" value="BETA-SITE APP-CLEAVING ENZYME, ISOFORM A-RELATED"/>
    <property type="match status" value="1"/>
</dbReference>
<comment type="caution">
    <text evidence="5">The sequence shown here is derived from an EMBL/GenBank/DDBJ whole genome shotgun (WGS) entry which is preliminary data.</text>
</comment>
<gene>
    <name evidence="5" type="ORF">GSI_14528</name>
</gene>
<reference evidence="5 6" key="1">
    <citation type="journal article" date="2015" name="Sci. Rep.">
        <title>Chromosome-level genome map provides insights into diverse defense mechanisms in the medicinal fungus Ganoderma sinense.</title>
        <authorList>
            <person name="Zhu Y."/>
            <person name="Xu J."/>
            <person name="Sun C."/>
            <person name="Zhou S."/>
            <person name="Xu H."/>
            <person name="Nelson D.R."/>
            <person name="Qian J."/>
            <person name="Song J."/>
            <person name="Luo H."/>
            <person name="Xiang L."/>
            <person name="Li Y."/>
            <person name="Xu Z."/>
            <person name="Ji A."/>
            <person name="Wang L."/>
            <person name="Lu S."/>
            <person name="Hayward A."/>
            <person name="Sun W."/>
            <person name="Li X."/>
            <person name="Schwartz D.C."/>
            <person name="Wang Y."/>
            <person name="Chen S."/>
        </authorList>
    </citation>
    <scope>NUCLEOTIDE SEQUENCE [LARGE SCALE GENOMIC DNA]</scope>
    <source>
        <strain evidence="5 6">ZZ0214-1</strain>
    </source>
</reference>
<keyword evidence="6" id="KW-1185">Reference proteome</keyword>
<proteinExistence type="inferred from homology"/>
<accession>A0A2G8RNY4</accession>
<dbReference type="OrthoDB" id="15189at2759"/>
<keyword evidence="2" id="KW-0472">Membrane</keyword>
<dbReference type="AlphaFoldDB" id="A0A2G8RNY4"/>
<dbReference type="InterPro" id="IPR033121">
    <property type="entry name" value="PEPTIDASE_A1"/>
</dbReference>
<feature type="signal peptide" evidence="3">
    <location>
        <begin position="1"/>
        <end position="26"/>
    </location>
</feature>
<evidence type="ECO:0000313" key="5">
    <source>
        <dbReference type="EMBL" id="PIL23219.1"/>
    </source>
</evidence>
<dbReference type="CDD" id="cd05471">
    <property type="entry name" value="pepsin_like"/>
    <property type="match status" value="1"/>
</dbReference>